<dbReference type="GO" id="GO:0045944">
    <property type="term" value="P:positive regulation of transcription by RNA polymerase II"/>
    <property type="evidence" value="ECO:0007669"/>
    <property type="project" value="InterPro"/>
</dbReference>
<dbReference type="PANTHER" id="PTHR48019">
    <property type="entry name" value="SERUM RESPONSE FACTOR HOMOLOG"/>
    <property type="match status" value="1"/>
</dbReference>
<dbReference type="InterPro" id="IPR036879">
    <property type="entry name" value="TF_MADSbox_sf"/>
</dbReference>
<feature type="compositionally biased region" description="Basic and acidic residues" evidence="7">
    <location>
        <begin position="85"/>
        <end position="98"/>
    </location>
</feature>
<feature type="compositionally biased region" description="Polar residues" evidence="7">
    <location>
        <begin position="165"/>
        <end position="185"/>
    </location>
</feature>
<comment type="caution">
    <text evidence="9">The sequence shown here is derived from an EMBL/GenBank/DDBJ whole genome shotgun (WGS) entry which is preliminary data.</text>
</comment>
<feature type="compositionally biased region" description="Polar residues" evidence="7">
    <location>
        <begin position="230"/>
        <end position="242"/>
    </location>
</feature>
<evidence type="ECO:0000256" key="4">
    <source>
        <dbReference type="ARBA" id="ARBA00023163"/>
    </source>
</evidence>
<evidence type="ECO:0000256" key="7">
    <source>
        <dbReference type="SAM" id="MobiDB-lite"/>
    </source>
</evidence>
<evidence type="ECO:0000259" key="8">
    <source>
        <dbReference type="PROSITE" id="PS50066"/>
    </source>
</evidence>
<dbReference type="SUPFAM" id="SSF55455">
    <property type="entry name" value="SRF-like"/>
    <property type="match status" value="1"/>
</dbReference>
<evidence type="ECO:0000256" key="3">
    <source>
        <dbReference type="ARBA" id="ARBA00023125"/>
    </source>
</evidence>
<dbReference type="SMART" id="SM00432">
    <property type="entry name" value="MADS"/>
    <property type="match status" value="1"/>
</dbReference>
<dbReference type="InParanoid" id="A0A5J5EE68"/>
<evidence type="ECO:0000313" key="10">
    <source>
        <dbReference type="Proteomes" id="UP000326924"/>
    </source>
</evidence>
<keyword evidence="10" id="KW-1185">Reference proteome</keyword>
<comment type="similarity">
    <text evidence="6">Belongs to the MEF2 family.</text>
</comment>
<dbReference type="GO" id="GO:0005634">
    <property type="term" value="C:nucleus"/>
    <property type="evidence" value="ECO:0007669"/>
    <property type="project" value="UniProtKB-SubCell"/>
</dbReference>
<accession>A0A5J5EE68</accession>
<gene>
    <name evidence="9" type="ORF">FN846DRAFT_895944</name>
</gene>
<keyword evidence="4" id="KW-0804">Transcription</keyword>
<dbReference type="Proteomes" id="UP000326924">
    <property type="component" value="Unassembled WGS sequence"/>
</dbReference>
<comment type="subcellular location">
    <subcellularLocation>
        <location evidence="1">Nucleus</location>
    </subcellularLocation>
</comment>
<evidence type="ECO:0000256" key="2">
    <source>
        <dbReference type="ARBA" id="ARBA00023015"/>
    </source>
</evidence>
<dbReference type="Gene3D" id="3.40.1810.10">
    <property type="entry name" value="Transcription factor, MADS-box"/>
    <property type="match status" value="1"/>
</dbReference>
<keyword evidence="3" id="KW-0238">DNA-binding</keyword>
<feature type="region of interest" description="Disordered" evidence="7">
    <location>
        <begin position="504"/>
        <end position="569"/>
    </location>
</feature>
<dbReference type="OrthoDB" id="1898716at2759"/>
<organism evidence="9 10">
    <name type="scientific">Sphaerosporella brunnea</name>
    <dbReference type="NCBI Taxonomy" id="1250544"/>
    <lineage>
        <taxon>Eukaryota</taxon>
        <taxon>Fungi</taxon>
        <taxon>Dikarya</taxon>
        <taxon>Ascomycota</taxon>
        <taxon>Pezizomycotina</taxon>
        <taxon>Pezizomycetes</taxon>
        <taxon>Pezizales</taxon>
        <taxon>Pyronemataceae</taxon>
        <taxon>Sphaerosporella</taxon>
    </lineage>
</organism>
<evidence type="ECO:0000256" key="5">
    <source>
        <dbReference type="ARBA" id="ARBA00023242"/>
    </source>
</evidence>
<dbReference type="InterPro" id="IPR050142">
    <property type="entry name" value="MADS-box/MEF2_TF"/>
</dbReference>
<feature type="region of interest" description="Disordered" evidence="7">
    <location>
        <begin position="85"/>
        <end position="481"/>
    </location>
</feature>
<feature type="compositionally biased region" description="Pro residues" evidence="7">
    <location>
        <begin position="365"/>
        <end position="383"/>
    </location>
</feature>
<protein>
    <recommendedName>
        <fullName evidence="8">MADS-box domain-containing protein</fullName>
    </recommendedName>
</protein>
<dbReference type="GO" id="GO:0046983">
    <property type="term" value="F:protein dimerization activity"/>
    <property type="evidence" value="ECO:0007669"/>
    <property type="project" value="InterPro"/>
</dbReference>
<dbReference type="GO" id="GO:0000977">
    <property type="term" value="F:RNA polymerase II transcription regulatory region sequence-specific DNA binding"/>
    <property type="evidence" value="ECO:0007669"/>
    <property type="project" value="InterPro"/>
</dbReference>
<feature type="compositionally biased region" description="Low complexity" evidence="7">
    <location>
        <begin position="406"/>
        <end position="420"/>
    </location>
</feature>
<keyword evidence="2" id="KW-0805">Transcription regulation</keyword>
<dbReference type="InterPro" id="IPR002100">
    <property type="entry name" value="TF_MADSbox"/>
</dbReference>
<dbReference type="Pfam" id="PF00319">
    <property type="entry name" value="SRF-TF"/>
    <property type="match status" value="1"/>
</dbReference>
<keyword evidence="5" id="KW-0539">Nucleus</keyword>
<dbReference type="CDD" id="cd00265">
    <property type="entry name" value="MADS_MEF2_like"/>
    <property type="match status" value="1"/>
</dbReference>
<feature type="compositionally biased region" description="Low complexity" evidence="7">
    <location>
        <begin position="243"/>
        <end position="259"/>
    </location>
</feature>
<dbReference type="AlphaFoldDB" id="A0A5J5EE68"/>
<reference evidence="9 10" key="1">
    <citation type="submission" date="2019-09" db="EMBL/GenBank/DDBJ databases">
        <title>Draft genome of the ectomycorrhizal ascomycete Sphaerosporella brunnea.</title>
        <authorList>
            <consortium name="DOE Joint Genome Institute"/>
            <person name="Benucci G.M."/>
            <person name="Marozzi G."/>
            <person name="Antonielli L."/>
            <person name="Sanchez S."/>
            <person name="Marco P."/>
            <person name="Wang X."/>
            <person name="Falini L.B."/>
            <person name="Barry K."/>
            <person name="Haridas S."/>
            <person name="Lipzen A."/>
            <person name="Labutti K."/>
            <person name="Grigoriev I.V."/>
            <person name="Murat C."/>
            <person name="Martin F."/>
            <person name="Albertini E."/>
            <person name="Donnini D."/>
            <person name="Bonito G."/>
        </authorList>
    </citation>
    <scope>NUCLEOTIDE SEQUENCE [LARGE SCALE GENOMIC DNA]</scope>
    <source>
        <strain evidence="9 10">Sb_GMNB300</strain>
    </source>
</reference>
<dbReference type="PRINTS" id="PR00404">
    <property type="entry name" value="MADSDOMAIN"/>
</dbReference>
<dbReference type="PROSITE" id="PS50066">
    <property type="entry name" value="MADS_BOX_2"/>
    <property type="match status" value="1"/>
</dbReference>
<evidence type="ECO:0000313" key="9">
    <source>
        <dbReference type="EMBL" id="KAA8893471.1"/>
    </source>
</evidence>
<evidence type="ECO:0000256" key="1">
    <source>
        <dbReference type="ARBA" id="ARBA00004123"/>
    </source>
</evidence>
<sequence length="569" mass="61483">MAMAMLLAPRRSLIEIKPIKDDRNRSVTFLKRKGGLFKKAHELSVLCQVDVAVVIFSSNKKLYQYCSGDINEIISRHSYYDTPHESKGPADFMNKKDLDDDDDDDVIAGPERAGSHSSNDHPLPHHMQHPPVHLNRHTASASPPNMPKNLVGPNYSMGPRVGTPQPMTRPSSRNQLGRRNSSNLVPPNGYPATQHPPHQNGYPSYMPHQQQHQQHQHQQHQPPQPVYGSQMMQPSNLSQMQYPQYAHQQPQNSQPQSDSFLNDTSRRQSMPPVYSSEQSAPANEEPPRSEPQTLEPKRAPAKSRSMFTPIGPSDSVLAAHFGFGQESRSHSIDVGSVQRKNALAAKTEEKPASVPAPPLSTTTAPLPPPPPPPQPLSASPPPLSRNNSMADPKSAGIRPKLKVMIPSESSDAGSPSASPRGPAPGNPGTLSARPGDDGAPGVVLPPPSPSQSVGALLSAGAQGPDNPFSRRLRPEQTPISALPSRFAESILASPSGGFYNEWMGGLGLSNQRSGDNMLPSPLNFQSLQTPVGGGSAPFFKSEYETNGNKRRSPESDHSEGSAAKRPKNS</sequence>
<evidence type="ECO:0000256" key="6">
    <source>
        <dbReference type="ARBA" id="ARBA00025805"/>
    </source>
</evidence>
<feature type="domain" description="MADS-box" evidence="8">
    <location>
        <begin position="9"/>
        <end position="69"/>
    </location>
</feature>
<proteinExistence type="inferred from homology"/>
<name>A0A5J5EE68_9PEZI</name>
<dbReference type="InterPro" id="IPR033896">
    <property type="entry name" value="MEF2-like_N"/>
</dbReference>
<dbReference type="EMBL" id="VXIS01000436">
    <property type="protein sequence ID" value="KAA8893471.1"/>
    <property type="molecule type" value="Genomic_DNA"/>
</dbReference>